<protein>
    <submittedName>
        <fullName evidence="5">Helix-turn-helix transcriptional regulator</fullName>
    </submittedName>
</protein>
<feature type="domain" description="HTH araC/xylS-type" evidence="4">
    <location>
        <begin position="160"/>
        <end position="257"/>
    </location>
</feature>
<dbReference type="PROSITE" id="PS01124">
    <property type="entry name" value="HTH_ARAC_FAMILY_2"/>
    <property type="match status" value="1"/>
</dbReference>
<dbReference type="Proteomes" id="UP000643405">
    <property type="component" value="Unassembled WGS sequence"/>
</dbReference>
<dbReference type="Gene3D" id="1.10.10.60">
    <property type="entry name" value="Homeodomain-like"/>
    <property type="match status" value="1"/>
</dbReference>
<dbReference type="PANTHER" id="PTHR46796">
    <property type="entry name" value="HTH-TYPE TRANSCRIPTIONAL ACTIVATOR RHAS-RELATED"/>
    <property type="match status" value="1"/>
</dbReference>
<evidence type="ECO:0000313" key="6">
    <source>
        <dbReference type="Proteomes" id="UP000643405"/>
    </source>
</evidence>
<evidence type="ECO:0000256" key="2">
    <source>
        <dbReference type="ARBA" id="ARBA00023125"/>
    </source>
</evidence>
<dbReference type="InterPro" id="IPR018060">
    <property type="entry name" value="HTH_AraC"/>
</dbReference>
<dbReference type="InterPro" id="IPR003313">
    <property type="entry name" value="AraC-bd"/>
</dbReference>
<organism evidence="5 6">
    <name type="scientific">Oryzicola mucosus</name>
    <dbReference type="NCBI Taxonomy" id="2767425"/>
    <lineage>
        <taxon>Bacteria</taxon>
        <taxon>Pseudomonadati</taxon>
        <taxon>Pseudomonadota</taxon>
        <taxon>Alphaproteobacteria</taxon>
        <taxon>Hyphomicrobiales</taxon>
        <taxon>Phyllobacteriaceae</taxon>
        <taxon>Oryzicola</taxon>
    </lineage>
</organism>
<accession>A0A8J6PFR9</accession>
<keyword evidence="2" id="KW-0238">DNA-binding</keyword>
<keyword evidence="3" id="KW-0804">Transcription</keyword>
<evidence type="ECO:0000259" key="4">
    <source>
        <dbReference type="PROSITE" id="PS01124"/>
    </source>
</evidence>
<reference evidence="5" key="1">
    <citation type="submission" date="2020-09" db="EMBL/GenBank/DDBJ databases">
        <title>Genome seq and assembly of Tianweitania sp.</title>
        <authorList>
            <person name="Chhetri G."/>
        </authorList>
    </citation>
    <scope>NUCLEOTIDE SEQUENCE</scope>
    <source>
        <strain evidence="5">Rool2</strain>
    </source>
</reference>
<dbReference type="RefSeq" id="WP_188163762.1">
    <property type="nucleotide sequence ID" value="NZ_JACVVX010000002.1"/>
</dbReference>
<dbReference type="GO" id="GO:0003700">
    <property type="term" value="F:DNA-binding transcription factor activity"/>
    <property type="evidence" value="ECO:0007669"/>
    <property type="project" value="InterPro"/>
</dbReference>
<dbReference type="SUPFAM" id="SSF51215">
    <property type="entry name" value="Regulatory protein AraC"/>
    <property type="match status" value="1"/>
</dbReference>
<keyword evidence="6" id="KW-1185">Reference proteome</keyword>
<evidence type="ECO:0000256" key="3">
    <source>
        <dbReference type="ARBA" id="ARBA00023163"/>
    </source>
</evidence>
<dbReference type="AlphaFoldDB" id="A0A8J6PFR9"/>
<dbReference type="EMBL" id="JACVVX010000002">
    <property type="protein sequence ID" value="MBD0414304.1"/>
    <property type="molecule type" value="Genomic_DNA"/>
</dbReference>
<keyword evidence="1" id="KW-0805">Transcription regulation</keyword>
<gene>
    <name evidence="5" type="ORF">ICI42_06535</name>
</gene>
<dbReference type="InterPro" id="IPR050204">
    <property type="entry name" value="AraC_XylS_family_regulators"/>
</dbReference>
<dbReference type="InterPro" id="IPR037923">
    <property type="entry name" value="HTH-like"/>
</dbReference>
<dbReference type="SMART" id="SM00342">
    <property type="entry name" value="HTH_ARAC"/>
    <property type="match status" value="1"/>
</dbReference>
<dbReference type="Pfam" id="PF12833">
    <property type="entry name" value="HTH_18"/>
    <property type="match status" value="1"/>
</dbReference>
<dbReference type="GO" id="GO:0043565">
    <property type="term" value="F:sequence-specific DNA binding"/>
    <property type="evidence" value="ECO:0007669"/>
    <property type="project" value="InterPro"/>
</dbReference>
<name>A0A8J6PFR9_9HYPH</name>
<proteinExistence type="predicted"/>
<dbReference type="SUPFAM" id="SSF46689">
    <property type="entry name" value="Homeodomain-like"/>
    <property type="match status" value="2"/>
</dbReference>
<evidence type="ECO:0000256" key="1">
    <source>
        <dbReference type="ARBA" id="ARBA00023015"/>
    </source>
</evidence>
<comment type="caution">
    <text evidence="5">The sequence shown here is derived from an EMBL/GenBank/DDBJ whole genome shotgun (WGS) entry which is preliminary data.</text>
</comment>
<evidence type="ECO:0000313" key="5">
    <source>
        <dbReference type="EMBL" id="MBD0414304.1"/>
    </source>
</evidence>
<sequence length="273" mass="30573">MTQVKSISFASQQADLLRARATASQFDPHLHSTYSIVALKRGSAEIRSATWSDTAHAGDVFFFNPYEVHSAHCREKDVEYDVLYPSKEFLSKCLGFECCHGPLRIQTTILRRRSSTRELIDALDAPTEEGKSIEASLGRMLAACVFSTDSADESSRELARRACMLIRKNCTRAMRTEELASEMGVHKSHLVRAFSKAVGMAPQKYMRQVRIAKATELISEGFQLSAVALMLDFSDQAHFTREFKKVFGVSPGALSRVIDGYRRKKGGQPRQVR</sequence>
<dbReference type="Pfam" id="PF02311">
    <property type="entry name" value="AraC_binding"/>
    <property type="match status" value="1"/>
</dbReference>
<dbReference type="InterPro" id="IPR009057">
    <property type="entry name" value="Homeodomain-like_sf"/>
</dbReference>